<feature type="region of interest" description="Disordered" evidence="1">
    <location>
        <begin position="61"/>
        <end position="82"/>
    </location>
</feature>
<evidence type="ECO:0000256" key="1">
    <source>
        <dbReference type="SAM" id="MobiDB-lite"/>
    </source>
</evidence>
<dbReference type="EMBL" id="JAUJLE010001572">
    <property type="protein sequence ID" value="KAK0948915.1"/>
    <property type="molecule type" value="Genomic_DNA"/>
</dbReference>
<evidence type="ECO:0000313" key="3">
    <source>
        <dbReference type="Proteomes" id="UP001175353"/>
    </source>
</evidence>
<comment type="caution">
    <text evidence="2">The sequence shown here is derived from an EMBL/GenBank/DDBJ whole genome shotgun (WGS) entry which is preliminary data.</text>
</comment>
<evidence type="ECO:0000313" key="2">
    <source>
        <dbReference type="EMBL" id="KAK0948915.1"/>
    </source>
</evidence>
<feature type="compositionally biased region" description="Gly residues" evidence="1">
    <location>
        <begin position="61"/>
        <end position="74"/>
    </location>
</feature>
<dbReference type="AlphaFoldDB" id="A0AAN6JXT3"/>
<name>A0AAN6JXT3_9PEZI</name>
<feature type="non-terminal residue" evidence="2">
    <location>
        <position position="1"/>
    </location>
</feature>
<keyword evidence="3" id="KW-1185">Reference proteome</keyword>
<organism evidence="2 3">
    <name type="scientific">Friedmanniomyces endolithicus</name>
    <dbReference type="NCBI Taxonomy" id="329885"/>
    <lineage>
        <taxon>Eukaryota</taxon>
        <taxon>Fungi</taxon>
        <taxon>Dikarya</taxon>
        <taxon>Ascomycota</taxon>
        <taxon>Pezizomycotina</taxon>
        <taxon>Dothideomycetes</taxon>
        <taxon>Dothideomycetidae</taxon>
        <taxon>Mycosphaerellales</taxon>
        <taxon>Teratosphaeriaceae</taxon>
        <taxon>Friedmanniomyces</taxon>
    </lineage>
</organism>
<reference evidence="2" key="1">
    <citation type="submission" date="2023-06" db="EMBL/GenBank/DDBJ databases">
        <title>Black Yeasts Isolated from many extreme environments.</title>
        <authorList>
            <person name="Coleine C."/>
            <person name="Stajich J.E."/>
            <person name="Selbmann L."/>
        </authorList>
    </citation>
    <scope>NUCLEOTIDE SEQUENCE</scope>
    <source>
        <strain evidence="2">CCFEE 5200</strain>
    </source>
</reference>
<sequence length="205" mass="20944">LRIVEARKSYLCQGMLAADILTTLVPGNDPRLARAWMESDDGWVVSLLNLASLLSVDRSGGGAASGGGGGGGVKGGREIGPDTESFRLITHRALGMMKRLAEKAGRGGMGRAVVATSRSRSAAEYGNGNGYGHGSGSGAGRNGIITGIGDVGADPDSDAEDRQAASREWEGIPQGHAILGALLMPSTDKVALGLLCSLHEMAMQG</sequence>
<proteinExistence type="predicted"/>
<accession>A0AAN6JXT3</accession>
<gene>
    <name evidence="2" type="ORF">LTR91_026870</name>
</gene>
<dbReference type="Proteomes" id="UP001175353">
    <property type="component" value="Unassembled WGS sequence"/>
</dbReference>
<protein>
    <submittedName>
        <fullName evidence="2">Uncharacterized protein</fullName>
    </submittedName>
</protein>